<dbReference type="KEGG" id="tsa:AciPR4_1191"/>
<keyword evidence="2 3" id="KW-0808">Transferase</keyword>
<evidence type="ECO:0000256" key="1">
    <source>
        <dbReference type="ARBA" id="ARBA00022676"/>
    </source>
</evidence>
<sequence>MAEFNQGISSAKKEGGNEFRTILGVRFFSGSLKGAVDRMLHGGLLVVPSAPVLQLIETDLESRDALLSADFVIADSAYMVLVWRFLQWEKIPRISGLAYLDELLSRPEMKKPEDTVWVMARPKSAETNRAWLQTQGIDPPDSHIYLAPVYPPGPIQDPVLLEMLERLRPKHVIMTIGGGSQERLGLYLRRNLSFVPGIHCIGAAIAFLSGDQVKVPMWADKFYLGWLIRTMDNPKLYGPRYASSFALAKLMFRFRSMLPPIKAS</sequence>
<dbReference type="EMBL" id="CP002467">
    <property type="protein sequence ID" value="ADV82019.1"/>
    <property type="molecule type" value="Genomic_DNA"/>
</dbReference>
<gene>
    <name evidence="3" type="ordered locus">AciPR4_1191</name>
</gene>
<proteinExistence type="predicted"/>
<dbReference type="Pfam" id="PF03808">
    <property type="entry name" value="Glyco_tran_WecG"/>
    <property type="match status" value="1"/>
</dbReference>
<protein>
    <submittedName>
        <fullName evidence="3">Glycosyl transferase WecB/TagA/CpsF</fullName>
    </submittedName>
</protein>
<dbReference type="RefSeq" id="WP_013567752.1">
    <property type="nucleotide sequence ID" value="NC_014963.1"/>
</dbReference>
<evidence type="ECO:0000313" key="3">
    <source>
        <dbReference type="EMBL" id="ADV82019.1"/>
    </source>
</evidence>
<name>E8UYD1_TERSS</name>
<evidence type="ECO:0000256" key="2">
    <source>
        <dbReference type="ARBA" id="ARBA00022679"/>
    </source>
</evidence>
<organism evidence="3 4">
    <name type="scientific">Terriglobus saanensis (strain ATCC BAA-1853 / DSM 23119 / SP1PR4)</name>
    <dbReference type="NCBI Taxonomy" id="401053"/>
    <lineage>
        <taxon>Bacteria</taxon>
        <taxon>Pseudomonadati</taxon>
        <taxon>Acidobacteriota</taxon>
        <taxon>Terriglobia</taxon>
        <taxon>Terriglobales</taxon>
        <taxon>Acidobacteriaceae</taxon>
        <taxon>Terriglobus</taxon>
    </lineage>
</organism>
<keyword evidence="4" id="KW-1185">Reference proteome</keyword>
<dbReference type="PANTHER" id="PTHR34136">
    <property type="match status" value="1"/>
</dbReference>
<dbReference type="AlphaFoldDB" id="E8UYD1"/>
<reference evidence="3 4" key="1">
    <citation type="journal article" date="2012" name="Stand. Genomic Sci.">
        <title>Complete genome sequence of Terriglobus saanensis type strain SP1PR4(T), an Acidobacteria from tundra soil.</title>
        <authorList>
            <person name="Rawat S.R."/>
            <person name="Mannisto M.K."/>
            <person name="Starovoytov V."/>
            <person name="Goodwin L."/>
            <person name="Nolan M."/>
            <person name="Hauser L."/>
            <person name="Land M."/>
            <person name="Davenport K.W."/>
            <person name="Woyke T."/>
            <person name="Haggblom M.M."/>
        </authorList>
    </citation>
    <scope>NUCLEOTIDE SEQUENCE</scope>
    <source>
        <strain evidence="4">ATCC BAA-1853 / DSM 23119 / SP1PR4</strain>
    </source>
</reference>
<dbReference type="STRING" id="401053.AciPR4_1191"/>
<keyword evidence="1" id="KW-0328">Glycosyltransferase</keyword>
<dbReference type="GO" id="GO:0016758">
    <property type="term" value="F:hexosyltransferase activity"/>
    <property type="evidence" value="ECO:0007669"/>
    <property type="project" value="TreeGrafter"/>
</dbReference>
<accession>E8UYD1</accession>
<dbReference type="InterPro" id="IPR004629">
    <property type="entry name" value="WecG_TagA_CpsF"/>
</dbReference>
<evidence type="ECO:0000313" key="4">
    <source>
        <dbReference type="Proteomes" id="UP000006844"/>
    </source>
</evidence>
<dbReference type="OrthoDB" id="9771846at2"/>
<dbReference type="eggNOG" id="COG1922">
    <property type="taxonomic scope" value="Bacteria"/>
</dbReference>
<dbReference type="Proteomes" id="UP000006844">
    <property type="component" value="Chromosome"/>
</dbReference>
<dbReference type="HOGENOM" id="CLU_1080209_0_0_0"/>
<dbReference type="PANTHER" id="PTHR34136:SF1">
    <property type="entry name" value="UDP-N-ACETYL-D-MANNOSAMINURONIC ACID TRANSFERASE"/>
    <property type="match status" value="1"/>
</dbReference>